<dbReference type="InterPro" id="IPR051376">
    <property type="entry name" value="CWC25_splicing_factor"/>
</dbReference>
<keyword evidence="4" id="KW-1185">Reference proteome</keyword>
<name>G1KNA8_ANOCA</name>
<dbReference type="STRING" id="28377.ENSACAP00000012907"/>
<dbReference type="InParanoid" id="G1KNA8"/>
<feature type="compositionally biased region" description="Basic and acidic residues" evidence="2">
    <location>
        <begin position="45"/>
        <end position="81"/>
    </location>
</feature>
<dbReference type="eggNOG" id="KOG3869">
    <property type="taxonomic scope" value="Eukaryota"/>
</dbReference>
<dbReference type="AlphaFoldDB" id="G1KNA8"/>
<evidence type="ECO:0000313" key="4">
    <source>
        <dbReference type="Proteomes" id="UP000001646"/>
    </source>
</evidence>
<evidence type="ECO:0000313" key="3">
    <source>
        <dbReference type="Ensembl" id="ENSACAP00000012907.3"/>
    </source>
</evidence>
<reference evidence="3" key="3">
    <citation type="submission" date="2025-09" db="UniProtKB">
        <authorList>
            <consortium name="Ensembl"/>
        </authorList>
    </citation>
    <scope>IDENTIFICATION</scope>
</reference>
<proteinExistence type="inferred from homology"/>
<dbReference type="Ensembl" id="ENSACAT00000013165.4">
    <property type="protein sequence ID" value="ENSACAP00000012907.3"/>
    <property type="gene ID" value="ENSACAG00000013140.4"/>
</dbReference>
<comment type="similarity">
    <text evidence="1">Belongs to the CWC25 family.</text>
</comment>
<dbReference type="PANTHER" id="PTHR16196">
    <property type="entry name" value="CELL CYCLE CONTROL PROTEIN CWF25"/>
    <property type="match status" value="1"/>
</dbReference>
<feature type="compositionally biased region" description="Polar residues" evidence="2">
    <location>
        <begin position="34"/>
        <end position="43"/>
    </location>
</feature>
<accession>G1KNA8</accession>
<evidence type="ECO:0000256" key="1">
    <source>
        <dbReference type="ARBA" id="ARBA00006695"/>
    </source>
</evidence>
<dbReference type="PANTHER" id="PTHR16196:SF0">
    <property type="entry name" value="PRE-MRNA-SPLICING FACTOR CWC25 HOMOLOG"/>
    <property type="match status" value="1"/>
</dbReference>
<reference evidence="3 4" key="1">
    <citation type="submission" date="2009-12" db="EMBL/GenBank/DDBJ databases">
        <title>The Genome Sequence of Anolis carolinensis (Green Anole Lizard).</title>
        <authorList>
            <consortium name="The Genome Sequencing Platform"/>
            <person name="Di Palma F."/>
            <person name="Alfoldi J."/>
            <person name="Heiman D."/>
            <person name="Young S."/>
            <person name="Grabherr M."/>
            <person name="Johnson J."/>
            <person name="Lander E.S."/>
            <person name="Lindblad-Toh K."/>
        </authorList>
    </citation>
    <scope>NUCLEOTIDE SEQUENCE [LARGE SCALE GENOMIC DNA]</scope>
    <source>
        <strain evidence="3 4">JBL SC #1</strain>
    </source>
</reference>
<dbReference type="Bgee" id="ENSACAG00000013140">
    <property type="expression patterns" value="Expressed in dewlap and 13 other cell types or tissues"/>
</dbReference>
<reference evidence="3" key="2">
    <citation type="submission" date="2025-08" db="UniProtKB">
        <authorList>
            <consortium name="Ensembl"/>
        </authorList>
    </citation>
    <scope>IDENTIFICATION</scope>
</reference>
<protein>
    <submittedName>
        <fullName evidence="3">Uncharacterized protein</fullName>
    </submittedName>
</protein>
<organism evidence="3 4">
    <name type="scientific">Anolis carolinensis</name>
    <name type="common">Green anole</name>
    <name type="synonym">American chameleon</name>
    <dbReference type="NCBI Taxonomy" id="28377"/>
    <lineage>
        <taxon>Eukaryota</taxon>
        <taxon>Metazoa</taxon>
        <taxon>Chordata</taxon>
        <taxon>Craniata</taxon>
        <taxon>Vertebrata</taxon>
        <taxon>Euteleostomi</taxon>
        <taxon>Lepidosauria</taxon>
        <taxon>Squamata</taxon>
        <taxon>Bifurcata</taxon>
        <taxon>Unidentata</taxon>
        <taxon>Episquamata</taxon>
        <taxon>Toxicofera</taxon>
        <taxon>Iguania</taxon>
        <taxon>Dactyloidae</taxon>
        <taxon>Anolis</taxon>
    </lineage>
</organism>
<dbReference type="HOGENOM" id="CLU_025093_1_0_1"/>
<evidence type="ECO:0000256" key="2">
    <source>
        <dbReference type="SAM" id="MobiDB-lite"/>
    </source>
</evidence>
<dbReference type="GeneTree" id="ENSGT00440000039055"/>
<sequence>MDNSPETFHSRMPEYGLQIRGNGHDKVLSHKLQQRSMSKSQCLSPERHSSKKAQYEVEQSSRRRSRSPRDNKQHNSRDQKTKAGGRSLSPKRESYRRQQISRKLTAEELEKKRKEMIENAKWREEERATNVHRHRKEEERERALEKLGRNDGKFIHHMKLESASTSSLEDRVKRNIHSIQRTAAALEKNFMQR</sequence>
<feature type="region of interest" description="Disordered" evidence="2">
    <location>
        <begin position="1"/>
        <end position="108"/>
    </location>
</feature>
<dbReference type="Proteomes" id="UP000001646">
    <property type="component" value="Chromosome 6"/>
</dbReference>